<dbReference type="GO" id="GO:0015813">
    <property type="term" value="P:L-glutamate transmembrane transport"/>
    <property type="evidence" value="ECO:0007669"/>
    <property type="project" value="InterPro"/>
</dbReference>
<dbReference type="GO" id="GO:0016020">
    <property type="term" value="C:membrane"/>
    <property type="evidence" value="ECO:0007669"/>
    <property type="project" value="InterPro"/>
</dbReference>
<dbReference type="GO" id="GO:0015501">
    <property type="term" value="F:glutamate:sodium symporter activity"/>
    <property type="evidence" value="ECO:0007669"/>
    <property type="project" value="InterPro"/>
</dbReference>
<protein>
    <recommendedName>
        <fullName evidence="4">Sodium:glutamate symporter</fullName>
    </recommendedName>
</protein>
<feature type="transmembrane region" description="Helical" evidence="1">
    <location>
        <begin position="328"/>
        <end position="347"/>
    </location>
</feature>
<feature type="transmembrane region" description="Helical" evidence="1">
    <location>
        <begin position="398"/>
        <end position="419"/>
    </location>
</feature>
<keyword evidence="1" id="KW-0812">Transmembrane</keyword>
<dbReference type="PANTHER" id="PTHR36178:SF1">
    <property type="entry name" value="SODIUM_GLUTAMATE SYMPORTER"/>
    <property type="match status" value="1"/>
</dbReference>
<dbReference type="InterPro" id="IPR004445">
    <property type="entry name" value="GltS"/>
</dbReference>
<feature type="transmembrane region" description="Helical" evidence="1">
    <location>
        <begin position="15"/>
        <end position="34"/>
    </location>
</feature>
<keyword evidence="1" id="KW-0472">Membrane</keyword>
<keyword evidence="3" id="KW-1185">Reference proteome</keyword>
<keyword evidence="1" id="KW-1133">Transmembrane helix</keyword>
<evidence type="ECO:0008006" key="4">
    <source>
        <dbReference type="Google" id="ProtNLM"/>
    </source>
</evidence>
<feature type="transmembrane region" description="Helical" evidence="1">
    <location>
        <begin position="262"/>
        <end position="283"/>
    </location>
</feature>
<evidence type="ECO:0000313" key="3">
    <source>
        <dbReference type="Proteomes" id="UP001139150"/>
    </source>
</evidence>
<dbReference type="Pfam" id="PF03616">
    <property type="entry name" value="Glt_symporter"/>
    <property type="match status" value="1"/>
</dbReference>
<reference evidence="2" key="1">
    <citation type="submission" date="2022-02" db="EMBL/GenBank/DDBJ databases">
        <title>Halalkalibacter sp. nov. isolated from Lonar Lake, India.</title>
        <authorList>
            <person name="Joshi A."/>
            <person name="Thite S."/>
            <person name="Lodha T."/>
        </authorList>
    </citation>
    <scope>NUCLEOTIDE SEQUENCE</scope>
    <source>
        <strain evidence="2">MEB205</strain>
    </source>
</reference>
<feature type="transmembrane region" description="Helical" evidence="1">
    <location>
        <begin position="70"/>
        <end position="90"/>
    </location>
</feature>
<name>A0A9X2A4L6_9BACI</name>
<sequence length="460" mass="48910">MFPNSPVDSGALNSLIFYLSVLGLILFVGTLLRLKVGIFKKYFIPASLIAGFIGLLLGPYSLNVLPAEMVATWGSLAGVLITIVFAPMLIGMTLGNSKEASKFAVPQVMYSYLGATLQIGIPLIIAGLILIPLFGVNQLFGTVIEIGWAGGHGTAGGMSEVFTTLGWGDGSSIALTSATLGLLIGIFGGMIIINIGVKKGYTSVIKDQSQLKTAKQADTSEKVASSYSSVNSNVVESFGFHAAIISIAILLGWVLQGLLSPIIPGLPLFPMAMIGGLIVNIILSKTKYFELIDRHTLQRIQGLALEFLIVGAVASISIPVVIEYAVPLLILTATSILVLVWYFFYVGPRMFEKDWFEHSIVNLGTLTGVIAVGLMLLRTVDPDMKTDAAAAYALRAPFFSPFLGGGLITALIPTLIVAYSSLIVGIGFLAISALILVLAYVFGIFRLNRRSVRQSVNKSA</sequence>
<accession>A0A9X2A4L6</accession>
<evidence type="ECO:0000256" key="1">
    <source>
        <dbReference type="SAM" id="Phobius"/>
    </source>
</evidence>
<feature type="transmembrane region" description="Helical" evidence="1">
    <location>
        <begin position="41"/>
        <end position="58"/>
    </location>
</feature>
<proteinExistence type="predicted"/>
<dbReference type="Proteomes" id="UP001139150">
    <property type="component" value="Unassembled WGS sequence"/>
</dbReference>
<gene>
    <name evidence="2" type="ORF">MF646_06995</name>
</gene>
<comment type="caution">
    <text evidence="2">The sequence shown here is derived from an EMBL/GenBank/DDBJ whole genome shotgun (WGS) entry which is preliminary data.</text>
</comment>
<dbReference type="AlphaFoldDB" id="A0A9X2A4L6"/>
<dbReference type="PANTHER" id="PTHR36178">
    <property type="entry name" value="SLR0625 PROTEIN"/>
    <property type="match status" value="1"/>
</dbReference>
<feature type="transmembrane region" description="Helical" evidence="1">
    <location>
        <begin position="303"/>
        <end position="322"/>
    </location>
</feature>
<feature type="transmembrane region" description="Helical" evidence="1">
    <location>
        <begin position="110"/>
        <end position="134"/>
    </location>
</feature>
<organism evidence="2 3">
    <name type="scientific">Halalkalibacter alkaliphilus</name>
    <dbReference type="NCBI Taxonomy" id="2917993"/>
    <lineage>
        <taxon>Bacteria</taxon>
        <taxon>Bacillati</taxon>
        <taxon>Bacillota</taxon>
        <taxon>Bacilli</taxon>
        <taxon>Bacillales</taxon>
        <taxon>Bacillaceae</taxon>
        <taxon>Halalkalibacter</taxon>
    </lineage>
</organism>
<feature type="transmembrane region" description="Helical" evidence="1">
    <location>
        <begin position="426"/>
        <end position="445"/>
    </location>
</feature>
<feature type="transmembrane region" description="Helical" evidence="1">
    <location>
        <begin position="359"/>
        <end position="378"/>
    </location>
</feature>
<dbReference type="EMBL" id="JAKRYL010000005">
    <property type="protein sequence ID" value="MCL7746867.1"/>
    <property type="molecule type" value="Genomic_DNA"/>
</dbReference>
<feature type="transmembrane region" description="Helical" evidence="1">
    <location>
        <begin position="238"/>
        <end position="256"/>
    </location>
</feature>
<feature type="transmembrane region" description="Helical" evidence="1">
    <location>
        <begin position="173"/>
        <end position="197"/>
    </location>
</feature>
<dbReference type="RefSeq" id="WP_250095775.1">
    <property type="nucleotide sequence ID" value="NZ_JAKRYL010000005.1"/>
</dbReference>
<evidence type="ECO:0000313" key="2">
    <source>
        <dbReference type="EMBL" id="MCL7746867.1"/>
    </source>
</evidence>